<name>A0A1I1AMN8_9BACI</name>
<dbReference type="InterPro" id="IPR027417">
    <property type="entry name" value="P-loop_NTPase"/>
</dbReference>
<evidence type="ECO:0000313" key="2">
    <source>
        <dbReference type="EMBL" id="SFB37650.1"/>
    </source>
</evidence>
<dbReference type="AlphaFoldDB" id="A0A1I1AMN8"/>
<dbReference type="Gene3D" id="3.40.50.300">
    <property type="entry name" value="P-loop containing nucleotide triphosphate hydrolases"/>
    <property type="match status" value="1"/>
</dbReference>
<organism evidence="2 3">
    <name type="scientific">Lentibacillus halodurans</name>
    <dbReference type="NCBI Taxonomy" id="237679"/>
    <lineage>
        <taxon>Bacteria</taxon>
        <taxon>Bacillati</taxon>
        <taxon>Bacillota</taxon>
        <taxon>Bacilli</taxon>
        <taxon>Bacillales</taxon>
        <taxon>Bacillaceae</taxon>
        <taxon>Lentibacillus</taxon>
    </lineage>
</organism>
<accession>A0A1I1AMN8</accession>
<dbReference type="STRING" id="237679.SAMN04488072_12119"/>
<sequence length="298" mass="34183">MKSNIKSQLQELESSNFSVAIKKIKNELYNHYVRQQEILLNALASFNDVEEFLNAIEQSIELLDTKAELSQKIEKINANIEKLKEDKMNQRKIQADETNKEIGKMATRISTIFEILSDESPWKTIMSDAVVPSLRERTNLIFRPIPRKFENDLEHYIENTNSNSTFAFSGGQLSLLGLSIFLSQVANEQSISDKNKSNLDTIILDDPIQMLDSLRDDALVSLICDIAQEKQVIISTSDINFANKLILASRPLWEFDKESCGVLHFDRLEEEGPVVSEYLPEKWITDQRIYLPEIKIAR</sequence>
<keyword evidence="3" id="KW-1185">Reference proteome</keyword>
<protein>
    <submittedName>
        <fullName evidence="2">Uncharacterized protein</fullName>
    </submittedName>
</protein>
<evidence type="ECO:0000313" key="3">
    <source>
        <dbReference type="Proteomes" id="UP000198642"/>
    </source>
</evidence>
<reference evidence="2 3" key="1">
    <citation type="submission" date="2016-10" db="EMBL/GenBank/DDBJ databases">
        <authorList>
            <person name="de Groot N.N."/>
        </authorList>
    </citation>
    <scope>NUCLEOTIDE SEQUENCE [LARGE SCALE GENOMIC DNA]</scope>
    <source>
        <strain evidence="2 3">CGMCC 1.3702</strain>
    </source>
</reference>
<evidence type="ECO:0000256" key="1">
    <source>
        <dbReference type="SAM" id="Coils"/>
    </source>
</evidence>
<proteinExistence type="predicted"/>
<keyword evidence="1" id="KW-0175">Coiled coil</keyword>
<dbReference type="SUPFAM" id="SSF52540">
    <property type="entry name" value="P-loop containing nucleoside triphosphate hydrolases"/>
    <property type="match status" value="1"/>
</dbReference>
<dbReference type="Proteomes" id="UP000198642">
    <property type="component" value="Unassembled WGS sequence"/>
</dbReference>
<feature type="coiled-coil region" evidence="1">
    <location>
        <begin position="66"/>
        <end position="93"/>
    </location>
</feature>
<dbReference type="RefSeq" id="WP_139224021.1">
    <property type="nucleotide sequence ID" value="NZ_FOJW01000021.1"/>
</dbReference>
<gene>
    <name evidence="2" type="ORF">SAMN04488072_12119</name>
</gene>
<dbReference type="OrthoDB" id="9795626at2"/>
<dbReference type="EMBL" id="FOJW01000021">
    <property type="protein sequence ID" value="SFB37650.1"/>
    <property type="molecule type" value="Genomic_DNA"/>
</dbReference>